<accession>A0A520KGI5</accession>
<dbReference type="EMBL" id="RXIH01000017">
    <property type="protein sequence ID" value="RZN56790.1"/>
    <property type="molecule type" value="Genomic_DNA"/>
</dbReference>
<evidence type="ECO:0000259" key="10">
    <source>
        <dbReference type="Pfam" id="PF00177"/>
    </source>
</evidence>
<dbReference type="GO" id="GO:0015935">
    <property type="term" value="C:small ribosomal subunit"/>
    <property type="evidence" value="ECO:0007669"/>
    <property type="project" value="UniProtKB-UniRule"/>
</dbReference>
<keyword evidence="4 7" id="KW-0694">RNA-binding</keyword>
<evidence type="ECO:0000313" key="13">
    <source>
        <dbReference type="Proteomes" id="UP000316080"/>
    </source>
</evidence>
<evidence type="ECO:0000313" key="11">
    <source>
        <dbReference type="EMBL" id="RZN56790.1"/>
    </source>
</evidence>
<evidence type="ECO:0000256" key="7">
    <source>
        <dbReference type="HAMAP-Rule" id="MF_00480"/>
    </source>
</evidence>
<keyword evidence="5 7" id="KW-0689">Ribosomal protein</keyword>
<protein>
    <recommendedName>
        <fullName evidence="7">Small ribosomal subunit protein uS7</fullName>
    </recommendedName>
</protein>
<dbReference type="NCBIfam" id="NF003106">
    <property type="entry name" value="PRK04027.1"/>
    <property type="match status" value="1"/>
</dbReference>
<evidence type="ECO:0000256" key="3">
    <source>
        <dbReference type="ARBA" id="ARBA00022730"/>
    </source>
</evidence>
<dbReference type="NCBIfam" id="TIGR01028">
    <property type="entry name" value="uS7_euk_arch"/>
    <property type="match status" value="1"/>
</dbReference>
<evidence type="ECO:0000313" key="12">
    <source>
        <dbReference type="EMBL" id="TDA38475.1"/>
    </source>
</evidence>
<dbReference type="PANTHER" id="PTHR11205">
    <property type="entry name" value="RIBOSOMAL PROTEIN S7"/>
    <property type="match status" value="1"/>
</dbReference>
<comment type="similarity">
    <text evidence="1 7 8">Belongs to the universal ribosomal protein uS7 family.</text>
</comment>
<sequence>MSEEKSSEVKSEIKLFGKWDFSSVQVRDLGLKSYICLKPVYLPHSCGRHEHRQFGKAKVNIIERLINKMMRPGKNCGKKALAMSIVENALEIINLKTGENPIQVLVRAIENSAPKEEITRITYGGIIYPQSVDPSPQRRLDLALRFLTEGARLAAFGKNKPIDECLADEIIMAANNDPKSYAIQKKEELERIAASAR</sequence>
<dbReference type="AlphaFoldDB" id="A0A520KGI5"/>
<comment type="function">
    <text evidence="7 9">One of the primary rRNA binding proteins, it binds directly to 16S rRNA where it nucleates assembly of the head domain of the 30S subunit. Is located at the subunit interface close to the decoding center.</text>
</comment>
<evidence type="ECO:0000256" key="9">
    <source>
        <dbReference type="RuleBase" id="RU003621"/>
    </source>
</evidence>
<reference evidence="12 14" key="1">
    <citation type="journal article" date="2019" name="Nat. Microbiol.">
        <title>Expanding anaerobic alkane metabolism in the domain of Archaea.</title>
        <authorList>
            <person name="Wang Y."/>
            <person name="Wegener G."/>
            <person name="Hou J."/>
            <person name="Wang F."/>
            <person name="Xiao X."/>
        </authorList>
    </citation>
    <scope>NUCLEOTIDE SEQUENCE [LARGE SCALE GENOMIC DNA]</scope>
    <source>
        <strain evidence="12">WYZ-LMO11</strain>
    </source>
</reference>
<feature type="domain" description="Small ribosomal subunit protein uS7" evidence="10">
    <location>
        <begin position="32"/>
        <end position="197"/>
    </location>
</feature>
<name>A0A520KGI5_9CREN</name>
<evidence type="ECO:0000256" key="6">
    <source>
        <dbReference type="ARBA" id="ARBA00023274"/>
    </source>
</evidence>
<evidence type="ECO:0000256" key="5">
    <source>
        <dbReference type="ARBA" id="ARBA00022980"/>
    </source>
</evidence>
<evidence type="ECO:0000256" key="1">
    <source>
        <dbReference type="ARBA" id="ARBA00007151"/>
    </source>
</evidence>
<dbReference type="CDD" id="cd14867">
    <property type="entry name" value="uS7_Eukaryote"/>
    <property type="match status" value="1"/>
</dbReference>
<evidence type="ECO:0000256" key="8">
    <source>
        <dbReference type="RuleBase" id="RU003619"/>
    </source>
</evidence>
<dbReference type="PROSITE" id="PS00052">
    <property type="entry name" value="RIBOSOMAL_S7"/>
    <property type="match status" value="1"/>
</dbReference>
<dbReference type="InterPro" id="IPR020606">
    <property type="entry name" value="Ribosomal_uS7_CS"/>
</dbReference>
<dbReference type="SUPFAM" id="SSF47973">
    <property type="entry name" value="Ribosomal protein S7"/>
    <property type="match status" value="1"/>
</dbReference>
<dbReference type="Proteomes" id="UP000317265">
    <property type="component" value="Unassembled WGS sequence"/>
</dbReference>
<dbReference type="EMBL" id="QNVI01000051">
    <property type="protein sequence ID" value="TDA38475.1"/>
    <property type="molecule type" value="Genomic_DNA"/>
</dbReference>
<dbReference type="InterPro" id="IPR026018">
    <property type="entry name" value="Ribosomal_uS7_arc"/>
</dbReference>
<reference evidence="11 13" key="2">
    <citation type="journal article" date="2019" name="Nat. Microbiol.">
        <title>Wide diversity of methane and short-chain alkane metabolisms in uncultured archaea.</title>
        <authorList>
            <person name="Borrel G."/>
            <person name="Adam P.S."/>
            <person name="McKay L.J."/>
            <person name="Chen L.X."/>
            <person name="Sierra-Garcia I.N."/>
            <person name="Sieber C.M."/>
            <person name="Letourneur Q."/>
            <person name="Ghozlane A."/>
            <person name="Andersen G.L."/>
            <person name="Li W.J."/>
            <person name="Hallam S.J."/>
            <person name="Muyzer G."/>
            <person name="de Oliveira V.M."/>
            <person name="Inskeep W.P."/>
            <person name="Banfield J.F."/>
            <person name="Gribaldo S."/>
        </authorList>
    </citation>
    <scope>NUCLEOTIDE SEQUENCE [LARGE SCALE GENOMIC DNA]</scope>
    <source>
        <strain evidence="11">Verst-YHS</strain>
    </source>
</reference>
<dbReference type="InterPro" id="IPR000235">
    <property type="entry name" value="Ribosomal_uS7"/>
</dbReference>
<dbReference type="Pfam" id="PF00177">
    <property type="entry name" value="Ribosomal_S7"/>
    <property type="match status" value="1"/>
</dbReference>
<comment type="subunit">
    <text evidence="2 7 9">Part of the 30S ribosomal subunit.</text>
</comment>
<dbReference type="Gene3D" id="1.10.455.10">
    <property type="entry name" value="Ribosomal protein S7 domain"/>
    <property type="match status" value="1"/>
</dbReference>
<keyword evidence="3 7" id="KW-0699">rRNA-binding</keyword>
<organism evidence="11 13">
    <name type="scientific">Thermoproteota archaeon</name>
    <dbReference type="NCBI Taxonomy" id="2056631"/>
    <lineage>
        <taxon>Archaea</taxon>
        <taxon>Thermoproteota</taxon>
    </lineage>
</organism>
<comment type="caution">
    <text evidence="11">The sequence shown here is derived from an EMBL/GenBank/DDBJ whole genome shotgun (WGS) entry which is preliminary data.</text>
</comment>
<evidence type="ECO:0000256" key="4">
    <source>
        <dbReference type="ARBA" id="ARBA00022884"/>
    </source>
</evidence>
<dbReference type="GO" id="GO:0006412">
    <property type="term" value="P:translation"/>
    <property type="evidence" value="ECO:0007669"/>
    <property type="project" value="UniProtKB-UniRule"/>
</dbReference>
<dbReference type="HAMAP" id="MF_00480_A">
    <property type="entry name" value="Ribosomal_uS7_A"/>
    <property type="match status" value="1"/>
</dbReference>
<evidence type="ECO:0000256" key="2">
    <source>
        <dbReference type="ARBA" id="ARBA00011458"/>
    </source>
</evidence>
<dbReference type="InterPro" id="IPR023798">
    <property type="entry name" value="Ribosomal_uS7_dom"/>
</dbReference>
<dbReference type="InterPro" id="IPR005716">
    <property type="entry name" value="Ribosomal_uS7_euk/arc"/>
</dbReference>
<proteinExistence type="inferred from homology"/>
<dbReference type="Proteomes" id="UP000316080">
    <property type="component" value="Unassembled WGS sequence"/>
</dbReference>
<dbReference type="GO" id="GO:0003735">
    <property type="term" value="F:structural constituent of ribosome"/>
    <property type="evidence" value="ECO:0007669"/>
    <property type="project" value="UniProtKB-UniRule"/>
</dbReference>
<gene>
    <name evidence="7" type="primary">rps7</name>
    <name evidence="12" type="ORF">DSO09_04180</name>
    <name evidence="11" type="ORF">EF809_02030</name>
</gene>
<dbReference type="InterPro" id="IPR036823">
    <property type="entry name" value="Ribosomal_uS7_dom_sf"/>
</dbReference>
<dbReference type="GO" id="GO:0019843">
    <property type="term" value="F:rRNA binding"/>
    <property type="evidence" value="ECO:0007669"/>
    <property type="project" value="UniProtKB-UniRule"/>
</dbReference>
<evidence type="ECO:0000313" key="14">
    <source>
        <dbReference type="Proteomes" id="UP000317265"/>
    </source>
</evidence>
<keyword evidence="6 7" id="KW-0687">Ribonucleoprotein</keyword>
<dbReference type="PIRSF" id="PIRSF002122">
    <property type="entry name" value="RPS7p_RPS7a_RPS5e_RPS7o"/>
    <property type="match status" value="1"/>
</dbReference>